<accession>A0A8S4SNI4</accession>
<keyword evidence="3" id="KW-1185">Reference proteome</keyword>
<feature type="region of interest" description="Disordered" evidence="1">
    <location>
        <begin position="109"/>
        <end position="137"/>
    </location>
</feature>
<feature type="compositionally biased region" description="Polar residues" evidence="1">
    <location>
        <begin position="126"/>
        <end position="137"/>
    </location>
</feature>
<dbReference type="AlphaFoldDB" id="A0A8S4SNI4"/>
<dbReference type="EMBL" id="CAKXAJ010026481">
    <property type="protein sequence ID" value="CAH2268837.1"/>
    <property type="molecule type" value="Genomic_DNA"/>
</dbReference>
<comment type="caution">
    <text evidence="2">The sequence shown here is derived from an EMBL/GenBank/DDBJ whole genome shotgun (WGS) entry which is preliminary data.</text>
</comment>
<protein>
    <submittedName>
        <fullName evidence="2">Jg27165 protein</fullName>
    </submittedName>
</protein>
<organism evidence="2 3">
    <name type="scientific">Pararge aegeria aegeria</name>
    <dbReference type="NCBI Taxonomy" id="348720"/>
    <lineage>
        <taxon>Eukaryota</taxon>
        <taxon>Metazoa</taxon>
        <taxon>Ecdysozoa</taxon>
        <taxon>Arthropoda</taxon>
        <taxon>Hexapoda</taxon>
        <taxon>Insecta</taxon>
        <taxon>Pterygota</taxon>
        <taxon>Neoptera</taxon>
        <taxon>Endopterygota</taxon>
        <taxon>Lepidoptera</taxon>
        <taxon>Glossata</taxon>
        <taxon>Ditrysia</taxon>
        <taxon>Papilionoidea</taxon>
        <taxon>Nymphalidae</taxon>
        <taxon>Satyrinae</taxon>
        <taxon>Satyrini</taxon>
        <taxon>Parargina</taxon>
        <taxon>Pararge</taxon>
    </lineage>
</organism>
<reference evidence="2" key="1">
    <citation type="submission" date="2022-03" db="EMBL/GenBank/DDBJ databases">
        <authorList>
            <person name="Lindestad O."/>
        </authorList>
    </citation>
    <scope>NUCLEOTIDE SEQUENCE</scope>
</reference>
<proteinExistence type="predicted"/>
<name>A0A8S4SNI4_9NEOP</name>
<evidence type="ECO:0000256" key="1">
    <source>
        <dbReference type="SAM" id="MobiDB-lite"/>
    </source>
</evidence>
<sequence length="137" mass="15017">MSVTNDRSLCKLASGMSLCFPLSLAVQGPFLLSNVLRNRTTQPASGRIICSMANLTSQLARRSLTTSPTRLPLVPFNRLAGCGRGVRDAASLGERVARSDGRRLTWPMSGARTERASVRRPARRCQLSTKKYQIRPS</sequence>
<dbReference type="Proteomes" id="UP000838756">
    <property type="component" value="Unassembled WGS sequence"/>
</dbReference>
<gene>
    <name evidence="2" type="primary">jg27165</name>
    <name evidence="2" type="ORF">PAEG_LOCUS27148</name>
</gene>
<evidence type="ECO:0000313" key="3">
    <source>
        <dbReference type="Proteomes" id="UP000838756"/>
    </source>
</evidence>
<evidence type="ECO:0000313" key="2">
    <source>
        <dbReference type="EMBL" id="CAH2268837.1"/>
    </source>
</evidence>